<name>A0A7I8J8G8_SPIIN</name>
<dbReference type="PANTHER" id="PTHR43689:SF8">
    <property type="entry name" value="ALPHA_BETA-HYDROLASES SUPERFAMILY PROTEIN"/>
    <property type="match status" value="1"/>
</dbReference>
<proteinExistence type="predicted"/>
<organism evidence="3">
    <name type="scientific">Spirodela intermedia</name>
    <name type="common">Intermediate duckweed</name>
    <dbReference type="NCBI Taxonomy" id="51605"/>
    <lineage>
        <taxon>Eukaryota</taxon>
        <taxon>Viridiplantae</taxon>
        <taxon>Streptophyta</taxon>
        <taxon>Embryophyta</taxon>
        <taxon>Tracheophyta</taxon>
        <taxon>Spermatophyta</taxon>
        <taxon>Magnoliopsida</taxon>
        <taxon>Liliopsida</taxon>
        <taxon>Araceae</taxon>
        <taxon>Lemnoideae</taxon>
        <taxon>Spirodela</taxon>
    </lineage>
</organism>
<dbReference type="EMBL" id="LR743596">
    <property type="protein sequence ID" value="CAA2627051.1"/>
    <property type="molecule type" value="Genomic_DNA"/>
</dbReference>
<keyword evidence="1" id="KW-0812">Transmembrane</keyword>
<dbReference type="InterPro" id="IPR000073">
    <property type="entry name" value="AB_hydrolase_1"/>
</dbReference>
<dbReference type="SUPFAM" id="SSF53474">
    <property type="entry name" value="alpha/beta-Hydrolases"/>
    <property type="match status" value="1"/>
</dbReference>
<evidence type="ECO:0000259" key="2">
    <source>
        <dbReference type="Pfam" id="PF12697"/>
    </source>
</evidence>
<feature type="transmembrane region" description="Helical" evidence="1">
    <location>
        <begin position="43"/>
        <end position="64"/>
    </location>
</feature>
<dbReference type="PRINTS" id="PR00412">
    <property type="entry name" value="EPOXHYDRLASE"/>
</dbReference>
<keyword evidence="1" id="KW-1133">Transmembrane helix</keyword>
<dbReference type="PANTHER" id="PTHR43689">
    <property type="entry name" value="HYDROLASE"/>
    <property type="match status" value="1"/>
</dbReference>
<evidence type="ECO:0000256" key="1">
    <source>
        <dbReference type="SAM" id="Phobius"/>
    </source>
</evidence>
<keyword evidence="1" id="KW-0472">Membrane</keyword>
<gene>
    <name evidence="3" type="ORF">SI7747_09012730</name>
</gene>
<dbReference type="AlphaFoldDB" id="A0A7I8J8G8"/>
<evidence type="ECO:0000313" key="3">
    <source>
        <dbReference type="EMBL" id="CAA2627051.1"/>
    </source>
</evidence>
<dbReference type="InterPro" id="IPR029058">
    <property type="entry name" value="AB_hydrolase_fold"/>
</dbReference>
<keyword evidence="4" id="KW-1185">Reference proteome</keyword>
<feature type="transmembrane region" description="Helical" evidence="1">
    <location>
        <begin position="105"/>
        <end position="126"/>
    </location>
</feature>
<reference evidence="3 4" key="1">
    <citation type="submission" date="2019-12" db="EMBL/GenBank/DDBJ databases">
        <authorList>
            <person name="Scholz U."/>
            <person name="Mascher M."/>
            <person name="Fiebig A."/>
        </authorList>
    </citation>
    <scope>NUCLEOTIDE SEQUENCE</scope>
</reference>
<feature type="transmembrane region" description="Helical" evidence="1">
    <location>
        <begin position="138"/>
        <end position="160"/>
    </location>
</feature>
<dbReference type="GO" id="GO:0003824">
    <property type="term" value="F:catalytic activity"/>
    <property type="evidence" value="ECO:0007669"/>
    <property type="project" value="InterPro"/>
</dbReference>
<dbReference type="InterPro" id="IPR000639">
    <property type="entry name" value="Epox_hydrolase-like"/>
</dbReference>
<feature type="transmembrane region" description="Helical" evidence="1">
    <location>
        <begin position="14"/>
        <end position="37"/>
    </location>
</feature>
<dbReference type="Gene3D" id="3.40.50.1820">
    <property type="entry name" value="alpha/beta hydrolase"/>
    <property type="match status" value="1"/>
</dbReference>
<feature type="transmembrane region" description="Helical" evidence="1">
    <location>
        <begin position="76"/>
        <end position="93"/>
    </location>
</feature>
<feature type="domain" description="AB hydrolase-1" evidence="2">
    <location>
        <begin position="359"/>
        <end position="601"/>
    </location>
</feature>
<dbReference type="Proteomes" id="UP001189122">
    <property type="component" value="Unassembled WGS sequence"/>
</dbReference>
<dbReference type="Pfam" id="PF12697">
    <property type="entry name" value="Abhydrolase_6"/>
    <property type="match status" value="1"/>
</dbReference>
<evidence type="ECO:0000313" key="4">
    <source>
        <dbReference type="Proteomes" id="UP001189122"/>
    </source>
</evidence>
<dbReference type="EMBL" id="CACRZD030000009">
    <property type="protein sequence ID" value="CAA6666341.1"/>
    <property type="molecule type" value="Genomic_DNA"/>
</dbReference>
<sequence length="623" mass="67843">MAAGKGNLERLWRAFRIIFFMITLVASLLVLSAPVLVAVGDTVGSLVLALKFACAGCHGLRGLLNKYSFRSSLMDISLISVVRSLVITCVYSFCDGPGLSHGPYLGIATVCSIASIIILSVKAYTSPLVRQTSYTTKAWCLPVMFIFSIVFALGHVMVAYRTSCRARRKLLLHRIDPEAILVCKNVFSGYGKVPRSPTPSSGKVSRIDGETKRSVVWEETNISISLLADADSLFLICQGLTLHYKISSIESPMSHTLSSSPFSECSPNCSPRRASSGKLKVDRPINIPSKNQHHISRSFSNQFHHSSLYAPLLSGLATSPNFFSDEVPSPSLDNHNSETCLPNSPSLETDTEQGGKFGVVLVHGFGGGVFSWRHVMGALARQIGCTVVAFDRPGWGLTSRPRRKDWEEKQLPNPYKMESQVDLLLSFCTALGFSSVVLVGHDDGGYYFSQVKVKGVVLLSVSLSREVVPAFARILLHTSLGKKHMVRPLLRTEITQVINRRAWYDVSKLTTEVLSLYKGWDEALHEIGRLSFSTVLSPQNAAALLKSVQDLPVLMVAGAEDALVTLKSAQAVASGFENSRLVAISGCGHLPHEECPKALLAALSPFITRLVPSALPDVLSQRQ</sequence>
<accession>A0A7I8J8G8</accession>
<protein>
    <recommendedName>
        <fullName evidence="2">AB hydrolase-1 domain-containing protein</fullName>
    </recommendedName>
</protein>